<proteinExistence type="predicted"/>
<accession>A0AAW2ENF2</accession>
<reference evidence="1 2" key="1">
    <citation type="submission" date="2023-03" db="EMBL/GenBank/DDBJ databases">
        <title>High recombination rates correlate with genetic variation in Cardiocondyla obscurior ants.</title>
        <authorList>
            <person name="Errbii M."/>
        </authorList>
    </citation>
    <scope>NUCLEOTIDE SEQUENCE [LARGE SCALE GENOMIC DNA]</scope>
    <source>
        <strain evidence="1">Alpha-2009</strain>
        <tissue evidence="1">Whole body</tissue>
    </source>
</reference>
<protein>
    <submittedName>
        <fullName evidence="1">Uncharacterized protein</fullName>
    </submittedName>
</protein>
<keyword evidence="2" id="KW-1185">Reference proteome</keyword>
<name>A0AAW2ENF2_9HYME</name>
<dbReference type="Proteomes" id="UP001430953">
    <property type="component" value="Unassembled WGS sequence"/>
</dbReference>
<gene>
    <name evidence="1" type="ORF">PUN28_017557</name>
</gene>
<dbReference type="AlphaFoldDB" id="A0AAW2ENF2"/>
<dbReference type="EMBL" id="JADYXP020000021">
    <property type="protein sequence ID" value="KAL0103372.1"/>
    <property type="molecule type" value="Genomic_DNA"/>
</dbReference>
<sequence>MHFARAARPRIRNWFRTGTHIRTRTHRAQPVGEGAPVEKSGTLFIYIHIRTREDDEVSNSSSLPTFLPTDVRIARERGGLFLSRRTIKRQRRCTEATLLPRSRNITAL</sequence>
<evidence type="ECO:0000313" key="1">
    <source>
        <dbReference type="EMBL" id="KAL0103372.1"/>
    </source>
</evidence>
<evidence type="ECO:0000313" key="2">
    <source>
        <dbReference type="Proteomes" id="UP001430953"/>
    </source>
</evidence>
<comment type="caution">
    <text evidence="1">The sequence shown here is derived from an EMBL/GenBank/DDBJ whole genome shotgun (WGS) entry which is preliminary data.</text>
</comment>
<organism evidence="1 2">
    <name type="scientific">Cardiocondyla obscurior</name>
    <dbReference type="NCBI Taxonomy" id="286306"/>
    <lineage>
        <taxon>Eukaryota</taxon>
        <taxon>Metazoa</taxon>
        <taxon>Ecdysozoa</taxon>
        <taxon>Arthropoda</taxon>
        <taxon>Hexapoda</taxon>
        <taxon>Insecta</taxon>
        <taxon>Pterygota</taxon>
        <taxon>Neoptera</taxon>
        <taxon>Endopterygota</taxon>
        <taxon>Hymenoptera</taxon>
        <taxon>Apocrita</taxon>
        <taxon>Aculeata</taxon>
        <taxon>Formicoidea</taxon>
        <taxon>Formicidae</taxon>
        <taxon>Myrmicinae</taxon>
        <taxon>Cardiocondyla</taxon>
    </lineage>
</organism>